<reference evidence="1" key="1">
    <citation type="submission" date="2021-01" db="EMBL/GenBank/DDBJ databases">
        <title>Whole genome shotgun sequence of Sinosporangium siamense NBRC 109515.</title>
        <authorList>
            <person name="Komaki H."/>
            <person name="Tamura T."/>
        </authorList>
    </citation>
    <scope>NUCLEOTIDE SEQUENCE</scope>
    <source>
        <strain evidence="1">NBRC 109515</strain>
    </source>
</reference>
<dbReference type="EMBL" id="BOOW01000030">
    <property type="protein sequence ID" value="GII94558.1"/>
    <property type="molecule type" value="Genomic_DNA"/>
</dbReference>
<protein>
    <submittedName>
        <fullName evidence="1">Uncharacterized protein</fullName>
    </submittedName>
</protein>
<comment type="caution">
    <text evidence="1">The sequence shown here is derived from an EMBL/GenBank/DDBJ whole genome shotgun (WGS) entry which is preliminary data.</text>
</comment>
<dbReference type="RefSeq" id="WP_204029145.1">
    <property type="nucleotide sequence ID" value="NZ_BOOW01000030.1"/>
</dbReference>
<name>A0A919RIR1_9ACTN</name>
<evidence type="ECO:0000313" key="1">
    <source>
        <dbReference type="EMBL" id="GII94558.1"/>
    </source>
</evidence>
<accession>A0A919RIR1</accession>
<sequence length="61" mass="7048">MNGSPTYPRPATVTRRRDTAQAELLDLGLLLHRLYPHPHHSHLAYEEDELVEPLDRLNIHA</sequence>
<dbReference type="AlphaFoldDB" id="A0A919RIR1"/>
<dbReference type="Proteomes" id="UP000606172">
    <property type="component" value="Unassembled WGS sequence"/>
</dbReference>
<evidence type="ECO:0000313" key="2">
    <source>
        <dbReference type="Proteomes" id="UP000606172"/>
    </source>
</evidence>
<proteinExistence type="predicted"/>
<organism evidence="1 2">
    <name type="scientific">Sinosporangium siamense</name>
    <dbReference type="NCBI Taxonomy" id="1367973"/>
    <lineage>
        <taxon>Bacteria</taxon>
        <taxon>Bacillati</taxon>
        <taxon>Actinomycetota</taxon>
        <taxon>Actinomycetes</taxon>
        <taxon>Streptosporangiales</taxon>
        <taxon>Streptosporangiaceae</taxon>
        <taxon>Sinosporangium</taxon>
    </lineage>
</organism>
<gene>
    <name evidence="1" type="ORF">Ssi02_47890</name>
</gene>
<keyword evidence="2" id="KW-1185">Reference proteome</keyword>